<accession>A0A7X3LU35</accession>
<dbReference type="AlphaFoldDB" id="A0A7X3LU35"/>
<dbReference type="InterPro" id="IPR005135">
    <property type="entry name" value="Endo/exonuclease/phosphatase"/>
</dbReference>
<dbReference type="PANTHER" id="PTHR42834">
    <property type="entry name" value="ENDONUCLEASE/EXONUCLEASE/PHOSPHATASE FAMILY PROTEIN (AFU_ORTHOLOGUE AFUA_3G09210)"/>
    <property type="match status" value="1"/>
</dbReference>
<reference evidence="2 3" key="1">
    <citation type="submission" date="2019-12" db="EMBL/GenBank/DDBJ databases">
        <authorList>
            <person name="Li M."/>
        </authorList>
    </citation>
    <scope>NUCLEOTIDE SEQUENCE [LARGE SCALE GENOMIC DNA]</scope>
    <source>
        <strain evidence="2 3">GBMRC 2046</strain>
    </source>
</reference>
<evidence type="ECO:0000313" key="2">
    <source>
        <dbReference type="EMBL" id="MXN65078.1"/>
    </source>
</evidence>
<sequence length="325" mass="35777">MRAATFNLESFGSEKLEPEELAPRIAALRPQLEALEADILCLQEVNAQHVDGQDIRAFTALDALLKGTRYETFHRVWSLRADGKGPADRHSIVIVSRHPLEAAQSLWWQRVDPPLWRPVQATPALPGREPFSFDRPILQTAARLPDGRKLHLFSVHMRAPIAAPIPGGKASAHAWNTAPAWAEGLFLASMKRIAQALELRLAIDAVFDAEDDPLIFAAGDFNAGGVEPALRIIAADPEETGNPALRHRHMRLLDRDIDKRLRHSVLHHGRGRMLDHILASPRLAETAGTVRVLNARLEDEADSESTVGSYHAPVVAEFDLNSGGS</sequence>
<dbReference type="SUPFAM" id="SSF56219">
    <property type="entry name" value="DNase I-like"/>
    <property type="match status" value="1"/>
</dbReference>
<dbReference type="Pfam" id="PF03372">
    <property type="entry name" value="Exo_endo_phos"/>
    <property type="match status" value="1"/>
</dbReference>
<dbReference type="Proteomes" id="UP000433101">
    <property type="component" value="Unassembled WGS sequence"/>
</dbReference>
<dbReference type="GO" id="GO:0004519">
    <property type="term" value="F:endonuclease activity"/>
    <property type="evidence" value="ECO:0007669"/>
    <property type="project" value="UniProtKB-KW"/>
</dbReference>
<evidence type="ECO:0000313" key="3">
    <source>
        <dbReference type="Proteomes" id="UP000433101"/>
    </source>
</evidence>
<name>A0A7X3LU35_9HYPH</name>
<dbReference type="RefSeq" id="WP_160775300.1">
    <property type="nucleotide sequence ID" value="NZ_WUMV01000003.1"/>
</dbReference>
<protein>
    <submittedName>
        <fullName evidence="2">Endonuclease</fullName>
    </submittedName>
</protein>
<keyword evidence="2" id="KW-0255">Endonuclease</keyword>
<gene>
    <name evidence="2" type="ORF">GR183_09180</name>
</gene>
<proteinExistence type="predicted"/>
<organism evidence="2 3">
    <name type="scientific">Stappia sediminis</name>
    <dbReference type="NCBI Taxonomy" id="2692190"/>
    <lineage>
        <taxon>Bacteria</taxon>
        <taxon>Pseudomonadati</taxon>
        <taxon>Pseudomonadota</taxon>
        <taxon>Alphaproteobacteria</taxon>
        <taxon>Hyphomicrobiales</taxon>
        <taxon>Stappiaceae</taxon>
        <taxon>Stappia</taxon>
    </lineage>
</organism>
<feature type="domain" description="Endonuclease/exonuclease/phosphatase" evidence="1">
    <location>
        <begin position="4"/>
        <end position="291"/>
    </location>
</feature>
<dbReference type="Gene3D" id="3.60.10.10">
    <property type="entry name" value="Endonuclease/exonuclease/phosphatase"/>
    <property type="match status" value="1"/>
</dbReference>
<dbReference type="InterPro" id="IPR036691">
    <property type="entry name" value="Endo/exonu/phosph_ase_sf"/>
</dbReference>
<keyword evidence="2" id="KW-0378">Hydrolase</keyword>
<keyword evidence="2" id="KW-0540">Nuclease</keyword>
<evidence type="ECO:0000259" key="1">
    <source>
        <dbReference type="Pfam" id="PF03372"/>
    </source>
</evidence>
<dbReference type="EMBL" id="WUMV01000003">
    <property type="protein sequence ID" value="MXN65078.1"/>
    <property type="molecule type" value="Genomic_DNA"/>
</dbReference>
<keyword evidence="3" id="KW-1185">Reference proteome</keyword>
<comment type="caution">
    <text evidence="2">The sequence shown here is derived from an EMBL/GenBank/DDBJ whole genome shotgun (WGS) entry which is preliminary data.</text>
</comment>
<dbReference type="PANTHER" id="PTHR42834:SF1">
    <property type="entry name" value="ENDONUCLEASE_EXONUCLEASE_PHOSPHATASE FAMILY PROTEIN (AFU_ORTHOLOGUE AFUA_3G09210)"/>
    <property type="match status" value="1"/>
</dbReference>